<keyword evidence="4" id="KW-1185">Reference proteome</keyword>
<dbReference type="SUPFAM" id="SSF53448">
    <property type="entry name" value="Nucleotide-diphospho-sugar transferases"/>
    <property type="match status" value="1"/>
</dbReference>
<dbReference type="GO" id="GO:0004653">
    <property type="term" value="F:polypeptide N-acetylgalactosaminyltransferase activity"/>
    <property type="evidence" value="ECO:0007669"/>
    <property type="project" value="TreeGrafter"/>
</dbReference>
<reference evidence="3" key="1">
    <citation type="submission" date="2022-03" db="EMBL/GenBank/DDBJ databases">
        <authorList>
            <person name="Alioto T."/>
            <person name="Alioto T."/>
            <person name="Gomez Garrido J."/>
        </authorList>
    </citation>
    <scope>NUCLEOTIDE SEQUENCE</scope>
</reference>
<gene>
    <name evidence="3" type="ORF">PECUL_23A027304</name>
</gene>
<dbReference type="PANTHER" id="PTHR11675">
    <property type="entry name" value="N-ACETYLGALACTOSAMINYLTRANSFERASE"/>
    <property type="match status" value="1"/>
</dbReference>
<evidence type="ECO:0000313" key="3">
    <source>
        <dbReference type="EMBL" id="CAH2282722.1"/>
    </source>
</evidence>
<feature type="domain" description="Glycosyltransferase 2-like" evidence="2">
    <location>
        <begin position="176"/>
        <end position="346"/>
    </location>
</feature>
<keyword evidence="1" id="KW-1015">Disulfide bond</keyword>
<dbReference type="Proteomes" id="UP001295444">
    <property type="component" value="Chromosome 04"/>
</dbReference>
<dbReference type="GO" id="GO:0006493">
    <property type="term" value="P:protein O-linked glycosylation"/>
    <property type="evidence" value="ECO:0007669"/>
    <property type="project" value="TreeGrafter"/>
</dbReference>
<dbReference type="GO" id="GO:0005794">
    <property type="term" value="C:Golgi apparatus"/>
    <property type="evidence" value="ECO:0007669"/>
    <property type="project" value="TreeGrafter"/>
</dbReference>
<protein>
    <submittedName>
        <fullName evidence="3">Polypeptide N-acetylgalactosaminyltransferase 15</fullName>
    </submittedName>
</protein>
<dbReference type="PANTHER" id="PTHR11675:SF36">
    <property type="entry name" value="POLYPEPTIDE N-ACETYLGALACTOSAMINYLTRANSFERASE 15"/>
    <property type="match status" value="1"/>
</dbReference>
<evidence type="ECO:0000313" key="4">
    <source>
        <dbReference type="Proteomes" id="UP001295444"/>
    </source>
</evidence>
<dbReference type="AlphaFoldDB" id="A0AAD1W193"/>
<accession>A0AAD1W193</accession>
<dbReference type="EMBL" id="OW240915">
    <property type="protein sequence ID" value="CAH2282722.1"/>
    <property type="molecule type" value="Genomic_DNA"/>
</dbReference>
<evidence type="ECO:0000256" key="1">
    <source>
        <dbReference type="ARBA" id="ARBA00023157"/>
    </source>
</evidence>
<dbReference type="Pfam" id="PF00535">
    <property type="entry name" value="Glycos_transf_2"/>
    <property type="match status" value="1"/>
</dbReference>
<sequence length="436" mass="50254">MLLRKRCRSLLCQLQLFVLMLGMLLLLLMITVLDPISHSVGTSRDPYPHHNEVDDGWPAMGLFLERDNNRQGYKVEVLSPLSSLRDEGLIAMKMSGPAQGLDRVRRKMYKIVGQPKKKNEEDIPSVVCVTQKGNALNRQGLDSSASQRIPLHRKIPEGRHPLCLHQSYHEKLPTASVIISFHDEAWSTLLRTVHSVLDNSPRNVVKEIILVDDLSQQGQLKSALSEYISRLGGLKLIRSNKRLGAYGARKLGAARATGEVLVFMESHCECHKGWLEPLLNRILDNRNRIVSPVLDTINWKTYEYYYSADLRQGVFDWNLDFHWVTLPEHEEKVRQSPIIPFRSPIISGHVVAIDRHYFQNIGGFDTGINFWGVENLELSIRVRYNYYHKYFHYITIHNSNYMEKVKITQLLKLNIKTSTASHKSLIFCWSTTRLRY</sequence>
<name>A0AAD1W193_PELCU</name>
<evidence type="ECO:0000259" key="2">
    <source>
        <dbReference type="Pfam" id="PF00535"/>
    </source>
</evidence>
<proteinExistence type="predicted"/>
<dbReference type="InterPro" id="IPR001173">
    <property type="entry name" value="Glyco_trans_2-like"/>
</dbReference>
<dbReference type="Gene3D" id="3.90.550.10">
    <property type="entry name" value="Spore Coat Polysaccharide Biosynthesis Protein SpsA, Chain A"/>
    <property type="match status" value="1"/>
</dbReference>
<organism evidence="3 4">
    <name type="scientific">Pelobates cultripes</name>
    <name type="common">Western spadefoot toad</name>
    <dbReference type="NCBI Taxonomy" id="61616"/>
    <lineage>
        <taxon>Eukaryota</taxon>
        <taxon>Metazoa</taxon>
        <taxon>Chordata</taxon>
        <taxon>Craniata</taxon>
        <taxon>Vertebrata</taxon>
        <taxon>Euteleostomi</taxon>
        <taxon>Amphibia</taxon>
        <taxon>Batrachia</taxon>
        <taxon>Anura</taxon>
        <taxon>Pelobatoidea</taxon>
        <taxon>Pelobatidae</taxon>
        <taxon>Pelobates</taxon>
    </lineage>
</organism>
<dbReference type="InterPro" id="IPR029044">
    <property type="entry name" value="Nucleotide-diphossugar_trans"/>
</dbReference>